<dbReference type="GO" id="GO:0060294">
    <property type="term" value="P:cilium movement involved in cell motility"/>
    <property type="evidence" value="ECO:0007669"/>
    <property type="project" value="InterPro"/>
</dbReference>
<dbReference type="PANTHER" id="PTHR15977:SF15">
    <property type="entry name" value="CILIA- AND FLAGELLA-ASSOCIATED PROTEIN 46"/>
    <property type="match status" value="1"/>
</dbReference>
<feature type="compositionally biased region" description="Basic and acidic residues" evidence="2">
    <location>
        <begin position="914"/>
        <end position="923"/>
    </location>
</feature>
<dbReference type="InterPro" id="IPR019734">
    <property type="entry name" value="TPR_rpt"/>
</dbReference>
<accession>A0AAY4ENB3</accession>
<feature type="compositionally biased region" description="Basic and acidic residues" evidence="2">
    <location>
        <begin position="931"/>
        <end position="948"/>
    </location>
</feature>
<feature type="region of interest" description="Disordered" evidence="2">
    <location>
        <begin position="1585"/>
        <end position="1607"/>
    </location>
</feature>
<dbReference type="GO" id="GO:0035082">
    <property type="term" value="P:axoneme assembly"/>
    <property type="evidence" value="ECO:0007669"/>
    <property type="project" value="InterPro"/>
</dbReference>
<keyword evidence="4" id="KW-1185">Reference proteome</keyword>
<feature type="region of interest" description="Disordered" evidence="2">
    <location>
        <begin position="443"/>
        <end position="468"/>
    </location>
</feature>
<evidence type="ECO:0000313" key="3">
    <source>
        <dbReference type="Ensembl" id="ENSDCDP00010058794.1"/>
    </source>
</evidence>
<sequence length="1799" mass="200138">MCQAWLQVVGRLEDALQVAVREGDGGLVQAVCASLWNSCLPLLQHNLRRRVKSALLKLSRVLEDVDSTLQDMRCQVHAELALLAEDEEHLEEATQHLQKALQMDEHGLHRGRLQPSLHRLQLFANIYTMPEKREDQAAMLIQKARSPSVHGELKKQSPMLVSAGEALAPDAFQMVVKADRGVPAGSGGEGLVAQLALKAKYHMDCMKKVDDHLTGLGSGTNDRERVRLWASLAKTARKQEVWDVCRAASRFCLLYDDGRWKLPSDTGEQKSIPVVESNPDGWPACEERDLLKLLAEIRFINAEATIQKLRYEGVELNALPMSPKQTESMTEDLALWDVYRIWIQEMSAYATDNFLRGAELGAELSEAWLVVNAAVYLWNYNSHLLATGGQRHLLPMLSKLVDLLRQTGHAGENAMLALLCDTVVEGLIQPWCVVDGGTPAHIPEGTGGGGTQSQKKGGGKGPEKTGNISTITLDPAALQDVRKALELSEFALRLPSGSENVPIVVRKRLIRNWVRIKQLLQQQIGPKLDAGSESDNGVITAMTRVLVAVEMMICNTHPFMMEFTVPSLTVLVQMALECRWTDPVVELYVWAHFAHFAYQSHHHDLVLTCTQSALQLESRAIERAKASCCALYPVEAVQEMLSSAACLKGLSLLQRTSGHLPSYRTALDLLLDSVRHAVKAGAGTLCMASARNFWNACLPLLGTAAERQKLKEPLELILHAITSTSGKPAKEKDKKETGPCKIASDPMTSLSEDDLAVKVAMYSLLFHIHADQKDWKAALQMLERGIRETPSCKHKRLLYEQCVQVKAWLGDSTQMDMQRFKHEGEAQCAHMWHSAALSSRQVEQKLAFYQNAITSLQSPPGQWQKVEYLLEFGAWLYCQQFPLSCAKQQVHCAIDLLLLMKGMTGDSIDEGDAEPQKSGEGGRPESTAAEEALKEVEQGQSGAHHDSLDEMMEVRRLDSLMRAHTLLALMTDRVSPEYQQQLLLANTFLLRIWQVSIATVQDFVREMKSPLVPRSHLVQSAMSKEKDKEKEKLKRPKDSPTVPEKCRQKNPEGVWLPSTPEEWARYKCSEDVRQEFRTSASPRCINQESVARQNHSMFFLKLLADELCSISLHHLALPALHLAEVIAHDLSNNKGLADLYRLRIVQCCRELGLQDSAGYQENIYSLVSIREEELTGCRKAITLQKARSTLQVEAANDKSCKKPVAEQDGLVAWHSVEPSAQDVWLDKAELCISMGLYQPARKLLANAHLVAKELGDPTSLTKCLHLLAVLANKEQNPTFSLALLEQAQDMRGDEYIWCKITLTLLTAIEAQGGEDAPDQASQIIEKACAVLRSALEQRRNRTPFLHFLIALLETKGASVNLHLLETMSPGVDLSERSQQRLLGCCDVLRHSGTELLLLGRRKEAVQSLKQQAETLRILAAHTDSAEMKHHHMLEAFSLLQQAVSVQEEVVWNAQSLLPAECVRVSLPCVRSLQRCRLCLADQALLMLELQCEEQKSQELERQRRTVAERSLLEYIQSNAELSSVEQQWLSVGKTLGQVALDQLTATHSLSMDCVETRASSLGMMGRCLRLLAVKKDPLHVSSIWETPHMEDSGPEKGAPPADEDLSSGAVEQRMCAAKSAKPLKGRHGPHLLLAQATEMLAQAIGLSLLHGLLQPLQQACVSMLECFGSHQPAASGQYLALLQSCQCCSLLSDLLTSSCSDTSRSQAAALLNLRRNLLATEDWCRPADKLQLRETEECLSGLSKMYCQLNINPKHLSILGDLPTNIKILLLQHTPDRYGLLHSLMRFMHFFRTTRGCVL</sequence>
<evidence type="ECO:0000256" key="1">
    <source>
        <dbReference type="SAM" id="Coils"/>
    </source>
</evidence>
<dbReference type="InterPro" id="IPR039586">
    <property type="entry name" value="CFAP46"/>
</dbReference>
<keyword evidence="1" id="KW-0175">Coiled coil</keyword>
<dbReference type="Proteomes" id="UP000694580">
    <property type="component" value="Chromosome 8"/>
</dbReference>
<feature type="compositionally biased region" description="Basic and acidic residues" evidence="2">
    <location>
        <begin position="1023"/>
        <end position="1050"/>
    </location>
</feature>
<dbReference type="PANTHER" id="PTHR15977">
    <property type="entry name" value="CILIA- AND FLAGELLA-ASSOCIATED PROTEIN 46"/>
    <property type="match status" value="1"/>
</dbReference>
<reference evidence="3 4" key="1">
    <citation type="submission" date="2020-06" db="EMBL/GenBank/DDBJ databases">
        <authorList>
            <consortium name="Wellcome Sanger Institute Data Sharing"/>
        </authorList>
    </citation>
    <scope>NUCLEOTIDE SEQUENCE [LARGE SCALE GENOMIC DNA]</scope>
</reference>
<dbReference type="Ensembl" id="ENSDCDT00010069502.1">
    <property type="protein sequence ID" value="ENSDCDP00010058794.1"/>
    <property type="gene ID" value="ENSDCDG00010033000.1"/>
</dbReference>
<feature type="region of interest" description="Disordered" evidence="2">
    <location>
        <begin position="1015"/>
        <end position="1053"/>
    </location>
</feature>
<evidence type="ECO:0000313" key="4">
    <source>
        <dbReference type="Proteomes" id="UP000694580"/>
    </source>
</evidence>
<evidence type="ECO:0000256" key="2">
    <source>
        <dbReference type="SAM" id="MobiDB-lite"/>
    </source>
</evidence>
<feature type="coiled-coil region" evidence="1">
    <location>
        <begin position="1482"/>
        <end position="1509"/>
    </location>
</feature>
<protein>
    <recommendedName>
        <fullName evidence="5">Cilia- and flagella-associated protein 46</fullName>
    </recommendedName>
</protein>
<gene>
    <name evidence="3" type="primary">POLQ</name>
</gene>
<reference evidence="3" key="3">
    <citation type="submission" date="2025-09" db="UniProtKB">
        <authorList>
            <consortium name="Ensembl"/>
        </authorList>
    </citation>
    <scope>IDENTIFICATION</scope>
</reference>
<name>A0AAY4ENB3_9TELE</name>
<organism evidence="3 4">
    <name type="scientific">Denticeps clupeoides</name>
    <name type="common">denticle herring</name>
    <dbReference type="NCBI Taxonomy" id="299321"/>
    <lineage>
        <taxon>Eukaryota</taxon>
        <taxon>Metazoa</taxon>
        <taxon>Chordata</taxon>
        <taxon>Craniata</taxon>
        <taxon>Vertebrata</taxon>
        <taxon>Euteleostomi</taxon>
        <taxon>Actinopterygii</taxon>
        <taxon>Neopterygii</taxon>
        <taxon>Teleostei</taxon>
        <taxon>Clupei</taxon>
        <taxon>Clupeiformes</taxon>
        <taxon>Denticipitoidei</taxon>
        <taxon>Denticipitidae</taxon>
        <taxon>Denticeps</taxon>
    </lineage>
</organism>
<feature type="region of interest" description="Disordered" evidence="2">
    <location>
        <begin position="907"/>
        <end position="948"/>
    </location>
</feature>
<proteinExistence type="predicted"/>
<evidence type="ECO:0008006" key="5">
    <source>
        <dbReference type="Google" id="ProtNLM"/>
    </source>
</evidence>
<reference evidence="3" key="2">
    <citation type="submission" date="2025-08" db="UniProtKB">
        <authorList>
            <consortium name="Ensembl"/>
        </authorList>
    </citation>
    <scope>IDENTIFICATION</scope>
</reference>
<dbReference type="SMART" id="SM00028">
    <property type="entry name" value="TPR"/>
    <property type="match status" value="3"/>
</dbReference>
<dbReference type="GeneTree" id="ENSGT00570000079216"/>